<feature type="compositionally biased region" description="Low complexity" evidence="1">
    <location>
        <begin position="462"/>
        <end position="472"/>
    </location>
</feature>
<feature type="region of interest" description="Disordered" evidence="1">
    <location>
        <begin position="1778"/>
        <end position="1843"/>
    </location>
</feature>
<feature type="region of interest" description="Disordered" evidence="1">
    <location>
        <begin position="1246"/>
        <end position="1358"/>
    </location>
</feature>
<sequence length="1902" mass="208781">MNTTYDDQAQAANIDAQSFQREQAFQHLKNVFEGKVEADVIQHVLSETHWKGALPMLSPKTPFVGELEYPPFTTAVVQDTSVVQAMEALQMYAQQPAAQMPPTPDVYILQHSQMAGGGHNAQAVSPQAQVLHPLTMQPQNMMPVSSPLMPVSSPLMPISSPGMPVSSPHSYVNAEPTYSSQMQCALLQSPDGNVIHEAQFSGSYPMDKNASFYPSADPFRATQNLYDAQHSDGNVSAGWFVPSSESSEVQYVAMSESEQTKAVDVVQNVSTEATNVKANRPSKKVFRTKAYSLNPEEREALENLIEDVIIGGVDNEVMTSDESDSDSDDELGVKAQNETKEGNGSKDNTGSDGLPKVYPAQLKVAVKHMKNLPPRFLKKIHAAPKTAGGDGVDLAFEVKRSEEREEMRMVAEREKSSKMEGQKRDIKKKIRNMLDGLDSYVEEHVVLVDEDCCKTNDSVDAVTSEPSVEVPVSAPPPVTQAESTGGRKVPTGGSSPMLGMSAQRIVLKPNVINCSDLERELLGESHAEKKSTFSVDAPEFVPRAFTPISQPPPACVSLAQGLCPPVTTSPYRGSIPGHNSPQPFGSQLHLNGPVPHRPQSAAAYMIPKAYPVSTPATVVGMQLQHHNYNVAAMPQFNPILQPSFVPRGFGIQDPGASRAGQGIYPLYVAPQCKPVASYISHLSPHSSPKVTRRVMDPNLIPGMSMQPILIRPMPHLSPNSNARPGDPSFNSMYTANMYRHLSPHSSPKVRRRGAGDSDGAAVAGVKHKIMGLIASGKKVMIILRGLPGSGKSTLARELQGSGVVLSTDNFFINNGKYEMDHSKLSEAHEWNRQKAIEAVEAAVNPVIIDNTNVQSWEMKPYVTLALQYNYHVEFVEPPTPWRHKPSELAQKNIHGVTGEALRKMQDHYEHNVSVESIMRHVVTPHTAKCAVKEEPDLPLSEDATDTAQGKKQGGHMTSLTALARAQFECQQAEQDIPQCASVDIVSQALLPLVGQSADAHVTCAFTSSGDTDSLLKACSEALMHKVDENRNNPQDCSEFVQKRRETEESEDKTETQVEDKLGRLSLINDDMMQCGHLTVLDSDSTSNVDALVGENVIQTEQLLVLSSDSGTTVTFSLQSQLRVSDGSIQAQSSDNRHPISNEVRERQGELLMRHTNVQDVDVVSGASGTAADTDDDGEVAEITANSSFSSLSHEVMGTVDPPTDRHPDTVALKCNGSDEDKRASDSTVETLHDLCSVAQTDDEKWTERCEKSDTQPLEATERCEKSDTQPLEATERCEKSDTQPLEATERCEKSDTQPLEATERCEKSDTQPLEATERCEKSDTQPLEATERCEKSDTQSWETTAVVDRARQPKQRRRQNLEEKIDILMAVDQLDLGDLTSWKSLTEVVSAPVTPVARGNPGFHRFSSCDPTSCELKKVASEPSGGLVLLEEEVVLSVPDECLKDVETYTCPEDFALLQKIVRSTPSSWNFVQGQHVLCCSARVINDNLSSPTPLVNHHTRTLTLDKGCATDDLLVVPSVDGVEYLHCCFPEVPLDDLSYMLSTCGGDVEWAANMLLDSGYEYRVDNGGDGDTTNVDVEKDTDVANESEMSVCGETWCNQWQLNNSGTLPPSDEVVLPSLFCLCLACLTPSHLGSLPERISDNDMARLLAIRHFNESQTKITNLASDDDKLVVESVSDCDVQNRCTRSTQDLSTEMNRQVDGSLVFHLSDTLAAQLTHLFGPVDVDMSNGLQEDAQMVHLDVEMARRLHELWAHSVARRKSAVPQDTLLTDEELARRLQEEENRASSQSPPRSPSKHSGSPQRRSQCLSVQHLEQVVSERVDERREWEGGEVGRRPDSPPASLKEIMEEEEALQLSRKEYEALQSAASDDQAISTKLKRQKLLEMFPYVDPTVLVDVFKTSQ</sequence>
<gene>
    <name evidence="2" type="ORF">NP493_464g00032</name>
</gene>
<dbReference type="PANTHER" id="PTHR46535:SF1">
    <property type="entry name" value="NEDD4-BINDING PROTEIN 2"/>
    <property type="match status" value="1"/>
</dbReference>
<name>A0AAD9KYE6_RIDPI</name>
<dbReference type="InterPro" id="IPR027417">
    <property type="entry name" value="P-loop_NTPase"/>
</dbReference>
<dbReference type="GO" id="GO:0004519">
    <property type="term" value="F:endonuclease activity"/>
    <property type="evidence" value="ECO:0007669"/>
    <property type="project" value="TreeGrafter"/>
</dbReference>
<feature type="region of interest" description="Disordered" evidence="1">
    <location>
        <begin position="462"/>
        <end position="494"/>
    </location>
</feature>
<feature type="region of interest" description="Disordered" evidence="1">
    <location>
        <begin position="1029"/>
        <end position="1057"/>
    </location>
</feature>
<dbReference type="PANTHER" id="PTHR46535">
    <property type="entry name" value="NEDD4-BINDING PROTEIN 2"/>
    <property type="match status" value="1"/>
</dbReference>
<feature type="region of interest" description="Disordered" evidence="1">
    <location>
        <begin position="1184"/>
        <end position="1209"/>
    </location>
</feature>
<evidence type="ECO:0000313" key="3">
    <source>
        <dbReference type="Proteomes" id="UP001209878"/>
    </source>
</evidence>
<protein>
    <submittedName>
        <fullName evidence="2">Uncharacterized protein</fullName>
    </submittedName>
</protein>
<dbReference type="Gene3D" id="3.40.50.300">
    <property type="entry name" value="P-loop containing nucleotide triphosphate hydrolases"/>
    <property type="match status" value="1"/>
</dbReference>
<accession>A0AAD9KYE6</accession>
<feature type="compositionally biased region" description="Basic and acidic residues" evidence="1">
    <location>
        <begin position="1817"/>
        <end position="1837"/>
    </location>
</feature>
<dbReference type="CDD" id="cd14279">
    <property type="entry name" value="CUE"/>
    <property type="match status" value="1"/>
</dbReference>
<feature type="region of interest" description="Disordered" evidence="1">
    <location>
        <begin position="336"/>
        <end position="356"/>
    </location>
</feature>
<keyword evidence="3" id="KW-1185">Reference proteome</keyword>
<dbReference type="Proteomes" id="UP001209878">
    <property type="component" value="Unassembled WGS sequence"/>
</dbReference>
<evidence type="ECO:0000256" key="1">
    <source>
        <dbReference type="SAM" id="MobiDB-lite"/>
    </source>
</evidence>
<feature type="compositionally biased region" description="Basic and acidic residues" evidence="1">
    <location>
        <begin position="1040"/>
        <end position="1057"/>
    </location>
</feature>
<dbReference type="Pfam" id="PF13671">
    <property type="entry name" value="AAA_33"/>
    <property type="match status" value="1"/>
</dbReference>
<reference evidence="2" key="1">
    <citation type="journal article" date="2023" name="Mol. Biol. Evol.">
        <title>Third-Generation Sequencing Reveals the Adaptive Role of the Epigenome in Three Deep-Sea Polychaetes.</title>
        <authorList>
            <person name="Perez M."/>
            <person name="Aroh O."/>
            <person name="Sun Y."/>
            <person name="Lan Y."/>
            <person name="Juniper S.K."/>
            <person name="Young C.R."/>
            <person name="Angers B."/>
            <person name="Qian P.Y."/>
        </authorList>
    </citation>
    <scope>NUCLEOTIDE SEQUENCE</scope>
    <source>
        <strain evidence="2">R07B-5</strain>
    </source>
</reference>
<dbReference type="GO" id="GO:0005634">
    <property type="term" value="C:nucleus"/>
    <property type="evidence" value="ECO:0007669"/>
    <property type="project" value="TreeGrafter"/>
</dbReference>
<evidence type="ECO:0000313" key="2">
    <source>
        <dbReference type="EMBL" id="KAK2179958.1"/>
    </source>
</evidence>
<organism evidence="2 3">
    <name type="scientific">Ridgeia piscesae</name>
    <name type="common">Tubeworm</name>
    <dbReference type="NCBI Taxonomy" id="27915"/>
    <lineage>
        <taxon>Eukaryota</taxon>
        <taxon>Metazoa</taxon>
        <taxon>Spiralia</taxon>
        <taxon>Lophotrochozoa</taxon>
        <taxon>Annelida</taxon>
        <taxon>Polychaeta</taxon>
        <taxon>Sedentaria</taxon>
        <taxon>Canalipalpata</taxon>
        <taxon>Sabellida</taxon>
        <taxon>Siboglinidae</taxon>
        <taxon>Ridgeia</taxon>
    </lineage>
</organism>
<feature type="compositionally biased region" description="Basic and acidic residues" evidence="1">
    <location>
        <begin position="1246"/>
        <end position="1337"/>
    </location>
</feature>
<feature type="region of interest" description="Disordered" evidence="1">
    <location>
        <begin position="934"/>
        <end position="953"/>
    </location>
</feature>
<dbReference type="EMBL" id="JAODUO010000464">
    <property type="protein sequence ID" value="KAK2179958.1"/>
    <property type="molecule type" value="Genomic_DNA"/>
</dbReference>
<proteinExistence type="predicted"/>
<feature type="compositionally biased region" description="Polar residues" evidence="1">
    <location>
        <begin position="1799"/>
        <end position="1809"/>
    </location>
</feature>
<comment type="caution">
    <text evidence="2">The sequence shown here is derived from an EMBL/GenBank/DDBJ whole genome shotgun (WGS) entry which is preliminary data.</text>
</comment>
<dbReference type="SUPFAM" id="SSF52540">
    <property type="entry name" value="P-loop containing nucleoside triphosphate hydrolases"/>
    <property type="match status" value="1"/>
</dbReference>
<dbReference type="InterPro" id="IPR052772">
    <property type="entry name" value="Endo/PolyKinase_Domain-Protein"/>
</dbReference>